<dbReference type="GO" id="GO:0046872">
    <property type="term" value="F:metal ion binding"/>
    <property type="evidence" value="ECO:0007669"/>
    <property type="project" value="UniProtKB-KW"/>
</dbReference>
<dbReference type="Gene3D" id="3.40.50.1000">
    <property type="entry name" value="HAD superfamily/HAD-like"/>
    <property type="match status" value="1"/>
</dbReference>
<protein>
    <recommendedName>
        <fullName evidence="6 7">D,D-heptose 1,7-bisphosphate phosphatase</fullName>
        <ecNumber evidence="7">3.1.3.-</ecNumber>
    </recommendedName>
</protein>
<keyword evidence="11" id="KW-0862">Zinc</keyword>
<dbReference type="PIRSF" id="PIRSF004682">
    <property type="entry name" value="GmhB"/>
    <property type="match status" value="1"/>
</dbReference>
<feature type="site" description="Stabilizes the phosphoryl group" evidence="10">
    <location>
        <position position="128"/>
    </location>
</feature>
<feature type="active site" description="Nucleophile" evidence="8">
    <location>
        <position position="28"/>
    </location>
</feature>
<feature type="binding site" evidence="9">
    <location>
        <begin position="70"/>
        <end position="73"/>
    </location>
    <ligand>
        <name>substrate</name>
    </ligand>
</feature>
<feature type="binding site" evidence="9">
    <location>
        <begin position="36"/>
        <end position="39"/>
    </location>
    <ligand>
        <name>substrate</name>
    </ligand>
</feature>
<evidence type="ECO:0000313" key="13">
    <source>
        <dbReference type="Proteomes" id="UP000886657"/>
    </source>
</evidence>
<gene>
    <name evidence="12" type="ORF">IPP58_06095</name>
</gene>
<evidence type="ECO:0000256" key="11">
    <source>
        <dbReference type="PIRSR" id="PIRSR004682-4"/>
    </source>
</evidence>
<feature type="binding site" evidence="9">
    <location>
        <begin position="127"/>
        <end position="128"/>
    </location>
    <ligand>
        <name>substrate</name>
    </ligand>
</feature>
<comment type="cofactor">
    <cofactor evidence="11">
        <name>Zn(2+)</name>
        <dbReference type="ChEBI" id="CHEBI:29105"/>
    </cofactor>
</comment>
<dbReference type="GO" id="GO:0005737">
    <property type="term" value="C:cytoplasm"/>
    <property type="evidence" value="ECO:0007669"/>
    <property type="project" value="UniProtKB-SubCell"/>
</dbReference>
<evidence type="ECO:0000256" key="3">
    <source>
        <dbReference type="ARBA" id="ARBA00022723"/>
    </source>
</evidence>
<feature type="binding site" evidence="11">
    <location>
        <position position="28"/>
    </location>
    <ligand>
        <name>Mg(2+)</name>
        <dbReference type="ChEBI" id="CHEBI:18420"/>
    </ligand>
</feature>
<feature type="site" description="Contributes to substrate recognition" evidence="10">
    <location>
        <position position="127"/>
    </location>
</feature>
<feature type="site" description="Stabilizes the phosphoryl group" evidence="10">
    <location>
        <position position="70"/>
    </location>
</feature>
<feature type="active site" description="Proton donor" evidence="8">
    <location>
        <position position="30"/>
    </location>
</feature>
<keyword evidence="4 7" id="KW-0378">Hydrolase</keyword>
<evidence type="ECO:0000256" key="9">
    <source>
        <dbReference type="PIRSR" id="PIRSR004682-2"/>
    </source>
</evidence>
<comment type="subcellular location">
    <subcellularLocation>
        <location evidence="1 7">Cytoplasm</location>
    </subcellularLocation>
</comment>
<evidence type="ECO:0000256" key="8">
    <source>
        <dbReference type="PIRSR" id="PIRSR004682-1"/>
    </source>
</evidence>
<comment type="caution">
    <text evidence="12">The sequence shown here is derived from an EMBL/GenBank/DDBJ whole genome shotgun (WGS) entry which is preliminary data.</text>
</comment>
<proteinExistence type="inferred from homology"/>
<dbReference type="InterPro" id="IPR004446">
    <property type="entry name" value="Heptose_bisP_phosphatase"/>
</dbReference>
<dbReference type="PANTHER" id="PTHR42891">
    <property type="entry name" value="D-GLYCERO-BETA-D-MANNO-HEPTOSE-1,7-BISPHOSPHATE 7-PHOSPHATASE"/>
    <property type="match status" value="1"/>
</dbReference>
<keyword evidence="2 7" id="KW-0963">Cytoplasm</keyword>
<name>A0A9D7SFQ0_9BACT</name>
<dbReference type="NCBIfam" id="TIGR01662">
    <property type="entry name" value="HAD-SF-IIIA"/>
    <property type="match status" value="1"/>
</dbReference>
<dbReference type="GO" id="GO:0005975">
    <property type="term" value="P:carbohydrate metabolic process"/>
    <property type="evidence" value="ECO:0007669"/>
    <property type="project" value="InterPro"/>
</dbReference>
<feature type="binding site" evidence="11">
    <location>
        <position position="30"/>
    </location>
    <ligand>
        <name>Mg(2+)</name>
        <dbReference type="ChEBI" id="CHEBI:18420"/>
    </ligand>
</feature>
<comment type="similarity">
    <text evidence="7">Belongs to the gmhB family.</text>
</comment>
<dbReference type="AlphaFoldDB" id="A0A9D7SFQ0"/>
<evidence type="ECO:0000256" key="2">
    <source>
        <dbReference type="ARBA" id="ARBA00022490"/>
    </source>
</evidence>
<dbReference type="PANTHER" id="PTHR42891:SF1">
    <property type="entry name" value="D-GLYCERO-BETA-D-MANNO-HEPTOSE-1,7-BISPHOSPHATE 7-PHOSPHATASE"/>
    <property type="match status" value="1"/>
</dbReference>
<feature type="binding site" evidence="11">
    <location>
        <position position="153"/>
    </location>
    <ligand>
        <name>Mg(2+)</name>
        <dbReference type="ChEBI" id="CHEBI:18420"/>
    </ligand>
</feature>
<evidence type="ECO:0000256" key="4">
    <source>
        <dbReference type="ARBA" id="ARBA00022801"/>
    </source>
</evidence>
<feature type="binding site" evidence="9">
    <location>
        <begin position="28"/>
        <end position="30"/>
    </location>
    <ligand>
        <name>substrate</name>
    </ligand>
</feature>
<accession>A0A9D7SFQ0</accession>
<dbReference type="Proteomes" id="UP000886657">
    <property type="component" value="Unassembled WGS sequence"/>
</dbReference>
<dbReference type="InterPro" id="IPR023214">
    <property type="entry name" value="HAD_sf"/>
</dbReference>
<dbReference type="InterPro" id="IPR006543">
    <property type="entry name" value="Histidinol-phos"/>
</dbReference>
<evidence type="ECO:0000256" key="7">
    <source>
        <dbReference type="PIRNR" id="PIRNR004682"/>
    </source>
</evidence>
<keyword evidence="3 11" id="KW-0479">Metal-binding</keyword>
<reference evidence="12" key="1">
    <citation type="submission" date="2020-10" db="EMBL/GenBank/DDBJ databases">
        <title>Connecting structure to function with the recovery of over 1000 high-quality activated sludge metagenome-assembled genomes encoding full-length rRNA genes using long-read sequencing.</title>
        <authorList>
            <person name="Singleton C.M."/>
            <person name="Petriglieri F."/>
            <person name="Kristensen J.M."/>
            <person name="Kirkegaard R.H."/>
            <person name="Michaelsen T.Y."/>
            <person name="Andersen M.H."/>
            <person name="Karst S.M."/>
            <person name="Dueholm M.S."/>
            <person name="Nielsen P.H."/>
            <person name="Albertsen M."/>
        </authorList>
    </citation>
    <scope>NUCLEOTIDE SEQUENCE</scope>
    <source>
        <strain evidence="12">Skiv_18-Q3-R9-52_MAXAC.067</strain>
    </source>
</reference>
<sequence>MCGGVAALSLAQERTIPAAKPKPAIFLDRDGTLNEEVDFLSDPELLVMIPGAAEAVARLNARDIPVVVVTNQSGIGRGKYDWQDFAAVMDRMDALLALENARIDAVYASPHHENALGEYAVADHPERKPNPGMLLRAAAEHGLDLARSWMVGDKAIDLEAGRRAGCKVALVRTGYGAQVDGCAADLVAESLPEAVDLILSQWP</sequence>
<evidence type="ECO:0000313" key="12">
    <source>
        <dbReference type="EMBL" id="MBK9796058.1"/>
    </source>
</evidence>
<dbReference type="GO" id="GO:0016791">
    <property type="term" value="F:phosphatase activity"/>
    <property type="evidence" value="ECO:0007669"/>
    <property type="project" value="InterPro"/>
</dbReference>
<dbReference type="EC" id="3.1.3.-" evidence="7"/>
<dbReference type="SUPFAM" id="SSF56784">
    <property type="entry name" value="HAD-like"/>
    <property type="match status" value="1"/>
</dbReference>
<evidence type="ECO:0000256" key="1">
    <source>
        <dbReference type="ARBA" id="ARBA00004496"/>
    </source>
</evidence>
<dbReference type="InterPro" id="IPR036412">
    <property type="entry name" value="HAD-like_sf"/>
</dbReference>
<feature type="binding site" evidence="11">
    <location>
        <position position="154"/>
    </location>
    <ligand>
        <name>Mg(2+)</name>
        <dbReference type="ChEBI" id="CHEBI:18420"/>
    </ligand>
</feature>
<feature type="binding site" evidence="9">
    <location>
        <position position="154"/>
    </location>
    <ligand>
        <name>substrate</name>
    </ligand>
</feature>
<comment type="cofactor">
    <cofactor evidence="11">
        <name>Mg(2+)</name>
        <dbReference type="ChEBI" id="CHEBI:18420"/>
    </cofactor>
</comment>
<evidence type="ECO:0000256" key="6">
    <source>
        <dbReference type="ARBA" id="ARBA00031828"/>
    </source>
</evidence>
<keyword evidence="11" id="KW-0460">Magnesium</keyword>
<dbReference type="CDD" id="cd07503">
    <property type="entry name" value="HAD_HisB-N"/>
    <property type="match status" value="1"/>
</dbReference>
<evidence type="ECO:0000256" key="5">
    <source>
        <dbReference type="ARBA" id="ARBA00023277"/>
    </source>
</evidence>
<dbReference type="Pfam" id="PF13242">
    <property type="entry name" value="Hydrolase_like"/>
    <property type="match status" value="1"/>
</dbReference>
<organism evidence="12 13">
    <name type="scientific">Candidatus Geothrix skivensis</name>
    <dbReference type="NCBI Taxonomy" id="2954439"/>
    <lineage>
        <taxon>Bacteria</taxon>
        <taxon>Pseudomonadati</taxon>
        <taxon>Acidobacteriota</taxon>
        <taxon>Holophagae</taxon>
        <taxon>Holophagales</taxon>
        <taxon>Holophagaceae</taxon>
        <taxon>Geothrix</taxon>
    </lineage>
</organism>
<keyword evidence="5 7" id="KW-0119">Carbohydrate metabolism</keyword>
<feature type="binding site" evidence="11">
    <location>
        <position position="111"/>
    </location>
    <ligand>
        <name>Zn(2+)</name>
        <dbReference type="ChEBI" id="CHEBI:29105"/>
    </ligand>
</feature>
<dbReference type="EMBL" id="JADKIO010000005">
    <property type="protein sequence ID" value="MBK9796058.1"/>
    <property type="molecule type" value="Genomic_DNA"/>
</dbReference>
<dbReference type="NCBIfam" id="TIGR01656">
    <property type="entry name" value="Histidinol-ppas"/>
    <property type="match status" value="1"/>
</dbReference>
<evidence type="ECO:0000256" key="10">
    <source>
        <dbReference type="PIRSR" id="PIRSR004682-3"/>
    </source>
</evidence>
<dbReference type="InterPro" id="IPR006549">
    <property type="entry name" value="HAD-SF_hydro_IIIA"/>
</dbReference>